<keyword evidence="11" id="KW-0413">Isomerase</keyword>
<dbReference type="CDD" id="cd04488">
    <property type="entry name" value="RecG_wedge_OBF"/>
    <property type="match status" value="1"/>
</dbReference>
<evidence type="ECO:0000256" key="1">
    <source>
        <dbReference type="ARBA" id="ARBA00007504"/>
    </source>
</evidence>
<dbReference type="GO" id="GO:0006310">
    <property type="term" value="P:DNA recombination"/>
    <property type="evidence" value="ECO:0007669"/>
    <property type="project" value="UniProtKB-UniRule"/>
</dbReference>
<evidence type="ECO:0000256" key="2">
    <source>
        <dbReference type="ARBA" id="ARBA00017846"/>
    </source>
</evidence>
<dbReference type="PROSITE" id="PS51192">
    <property type="entry name" value="HELICASE_ATP_BIND_1"/>
    <property type="match status" value="1"/>
</dbReference>
<evidence type="ECO:0000256" key="7">
    <source>
        <dbReference type="ARBA" id="ARBA00022840"/>
    </source>
</evidence>
<dbReference type="InterPro" id="IPR045562">
    <property type="entry name" value="RecG_dom3_C"/>
</dbReference>
<dbReference type="InterPro" id="IPR011545">
    <property type="entry name" value="DEAD/DEAH_box_helicase_dom"/>
</dbReference>
<keyword evidence="3 15" id="KW-0547">Nucleotide-binding</keyword>
<sequence>MTNLNSPIENLYSVGPKNLKRFNNLGIKTIKDLVFHFPHRYDDYSKVIPIDDINEAGQTVTITGRIADMELARSWRRRMTIINATVRDESGFIRVVWFNQHYIADMLKPGTAVSLSGKVSLDKKGLYLSSPAYERISESDIIKINDRDSKIDIQLAHTGRLVPVYHETEGITSKYIRFLLKPIIPSIKNIPDPLPQQFLEKHNLPEINQALKAVHFPNNLEDAEKAVKRFAIEELLLFQLRSMLDKQKMKLMPAPKIKFDEKLTAKFVKSLPFKLTKDQKISAYEILKDLENPHPMNRLLNGDVGSGKTVVALMAAYQTASAKYQTVFMAPTEVLAKQHFNSLKTLLNDSEIKKSKLKIGLLTGSEAKQFPVDETEEEKIKKPLLKKKIENGEIDIIIGTHAVIQKDVKFKKLGLVIVDEQHRFGIKQRMQLVKNKKIVPHFLSMTATPIPRTLTLTIYGDLDISLIKEKPANRKPIKTRVIPHSKRQDAYNFIKKQITEGRQAFVICPRITSSNTDKEQTSAQTMWADVKAVEEEYEKLSKKIFPDLKIAMLHGKMPAIKKRKTVDEGKLSKEEIMNKFKKREYDILVSTSVIEVGVDIPNATIMMIESAERFGLAQLHQFRGRVGRGEHQSYCLLFTTDDTKTTGRRLKALEATDDGFKLSEMDLKIRGPGELTGINQSGMPDFAMTSFTDTKLIKTMRDEAKLILNKDPELTNYPLLMNRLKEIQKVIHFE</sequence>
<dbReference type="Gene3D" id="2.40.50.140">
    <property type="entry name" value="Nucleic acid-binding proteins"/>
    <property type="match status" value="1"/>
</dbReference>
<evidence type="ECO:0000256" key="5">
    <source>
        <dbReference type="ARBA" id="ARBA00022801"/>
    </source>
</evidence>
<dbReference type="GO" id="GO:0016887">
    <property type="term" value="F:ATP hydrolysis activity"/>
    <property type="evidence" value="ECO:0007669"/>
    <property type="project" value="RHEA"/>
</dbReference>
<dbReference type="NCBIfam" id="TIGR00643">
    <property type="entry name" value="recG"/>
    <property type="match status" value="1"/>
</dbReference>
<dbReference type="InterPro" id="IPR047112">
    <property type="entry name" value="RecG/Mfd"/>
</dbReference>
<evidence type="ECO:0000313" key="18">
    <source>
        <dbReference type="EMBL" id="PJE50917.1"/>
    </source>
</evidence>
<evidence type="ECO:0000256" key="6">
    <source>
        <dbReference type="ARBA" id="ARBA00022806"/>
    </source>
</evidence>
<evidence type="ECO:0000256" key="15">
    <source>
        <dbReference type="RuleBase" id="RU363016"/>
    </source>
</evidence>
<dbReference type="AlphaFoldDB" id="A0A2J0Q772"/>
<reference evidence="18 19" key="1">
    <citation type="submission" date="2017-09" db="EMBL/GenBank/DDBJ databases">
        <title>Depth-based differentiation of microbial function through sediment-hosted aquifers and enrichment of novel symbionts in the deep terrestrial subsurface.</title>
        <authorList>
            <person name="Probst A.J."/>
            <person name="Ladd B."/>
            <person name="Jarett J.K."/>
            <person name="Geller-Mcgrath D.E."/>
            <person name="Sieber C.M."/>
            <person name="Emerson J.B."/>
            <person name="Anantharaman K."/>
            <person name="Thomas B.C."/>
            <person name="Malmstrom R."/>
            <person name="Stieglmeier M."/>
            <person name="Klingl A."/>
            <person name="Woyke T."/>
            <person name="Ryan C.M."/>
            <person name="Banfield J.F."/>
        </authorList>
    </citation>
    <scope>NUCLEOTIDE SEQUENCE [LARGE SCALE GENOMIC DNA]</scope>
    <source>
        <strain evidence="18">CG10_big_fil_rev_8_21_14_0_10_36_16</strain>
    </source>
</reference>
<organism evidence="18 19">
    <name type="scientific">Candidatus Yanofskybacteria bacterium CG10_big_fil_rev_8_21_14_0_10_36_16</name>
    <dbReference type="NCBI Taxonomy" id="1975096"/>
    <lineage>
        <taxon>Bacteria</taxon>
        <taxon>Candidatus Yanofskyibacteriota</taxon>
    </lineage>
</organism>
<dbReference type="Proteomes" id="UP000228496">
    <property type="component" value="Unassembled WGS sequence"/>
</dbReference>
<comment type="similarity">
    <text evidence="1 15">Belongs to the helicase family. RecG subfamily.</text>
</comment>
<dbReference type="NCBIfam" id="NF008165">
    <property type="entry name" value="PRK10917.1-3"/>
    <property type="match status" value="1"/>
</dbReference>
<keyword evidence="7 15" id="KW-0067">ATP-binding</keyword>
<dbReference type="Gene3D" id="3.40.50.300">
    <property type="entry name" value="P-loop containing nucleotide triphosphate hydrolases"/>
    <property type="match status" value="2"/>
</dbReference>
<keyword evidence="4 15" id="KW-0227">DNA damage</keyword>
<comment type="catalytic activity">
    <reaction evidence="12 15">
        <text>Couples ATP hydrolysis with the unwinding of duplex DNA by translocating in the 3'-5' direction.</text>
        <dbReference type="EC" id="5.6.2.4"/>
    </reaction>
</comment>
<dbReference type="GO" id="GO:0003677">
    <property type="term" value="F:DNA binding"/>
    <property type="evidence" value="ECO:0007669"/>
    <property type="project" value="UniProtKB-KW"/>
</dbReference>
<comment type="catalytic activity">
    <reaction evidence="14 15">
        <text>ATP + H2O = ADP + phosphate + H(+)</text>
        <dbReference type="Rhea" id="RHEA:13065"/>
        <dbReference type="ChEBI" id="CHEBI:15377"/>
        <dbReference type="ChEBI" id="CHEBI:15378"/>
        <dbReference type="ChEBI" id="CHEBI:30616"/>
        <dbReference type="ChEBI" id="CHEBI:43474"/>
        <dbReference type="ChEBI" id="CHEBI:456216"/>
        <dbReference type="EC" id="5.6.2.4"/>
    </reaction>
</comment>
<keyword evidence="10 15" id="KW-0234">DNA repair</keyword>
<dbReference type="PROSITE" id="PS51194">
    <property type="entry name" value="HELICASE_CTER"/>
    <property type="match status" value="1"/>
</dbReference>
<keyword evidence="8" id="KW-0238">DNA-binding</keyword>
<dbReference type="EC" id="5.6.2.4" evidence="13 15"/>
<dbReference type="InterPro" id="IPR014001">
    <property type="entry name" value="Helicase_ATP-bd"/>
</dbReference>
<dbReference type="GO" id="GO:0043138">
    <property type="term" value="F:3'-5' DNA helicase activity"/>
    <property type="evidence" value="ECO:0007669"/>
    <property type="project" value="UniProtKB-EC"/>
</dbReference>
<keyword evidence="9 15" id="KW-0233">DNA recombination</keyword>
<evidence type="ECO:0000256" key="12">
    <source>
        <dbReference type="ARBA" id="ARBA00034617"/>
    </source>
</evidence>
<dbReference type="Pfam" id="PF19833">
    <property type="entry name" value="RecG_dom3_C"/>
    <property type="match status" value="1"/>
</dbReference>
<dbReference type="SMART" id="SM00490">
    <property type="entry name" value="HELICc"/>
    <property type="match status" value="1"/>
</dbReference>
<evidence type="ECO:0000256" key="9">
    <source>
        <dbReference type="ARBA" id="ARBA00023172"/>
    </source>
</evidence>
<dbReference type="SUPFAM" id="SSF52540">
    <property type="entry name" value="P-loop containing nucleoside triphosphate hydrolases"/>
    <property type="match status" value="2"/>
</dbReference>
<dbReference type="Pfam" id="PF17191">
    <property type="entry name" value="RecG_wedge"/>
    <property type="match status" value="1"/>
</dbReference>
<keyword evidence="6 15" id="KW-0347">Helicase</keyword>
<name>A0A2J0Q772_9BACT</name>
<dbReference type="InterPro" id="IPR027417">
    <property type="entry name" value="P-loop_NTPase"/>
</dbReference>
<keyword evidence="5 15" id="KW-0378">Hydrolase</keyword>
<evidence type="ECO:0000256" key="8">
    <source>
        <dbReference type="ARBA" id="ARBA00023125"/>
    </source>
</evidence>
<dbReference type="InterPro" id="IPR004609">
    <property type="entry name" value="ATP-dep_DNA_helicase_RecG"/>
</dbReference>
<feature type="domain" description="Helicase ATP-binding" evidence="16">
    <location>
        <begin position="289"/>
        <end position="467"/>
    </location>
</feature>
<dbReference type="SMART" id="SM00487">
    <property type="entry name" value="DEXDc"/>
    <property type="match status" value="1"/>
</dbReference>
<dbReference type="InterPro" id="IPR033454">
    <property type="entry name" value="RecG_wedge"/>
</dbReference>
<evidence type="ECO:0000256" key="4">
    <source>
        <dbReference type="ARBA" id="ARBA00022763"/>
    </source>
</evidence>
<dbReference type="InterPro" id="IPR012340">
    <property type="entry name" value="NA-bd_OB-fold"/>
</dbReference>
<protein>
    <recommendedName>
        <fullName evidence="2 15">ATP-dependent DNA helicase RecG</fullName>
        <ecNumber evidence="13 15">5.6.2.4</ecNumber>
    </recommendedName>
</protein>
<dbReference type="CDD" id="cd17992">
    <property type="entry name" value="DEXHc_RecG"/>
    <property type="match status" value="1"/>
</dbReference>
<dbReference type="Pfam" id="PF00271">
    <property type="entry name" value="Helicase_C"/>
    <property type="match status" value="1"/>
</dbReference>
<dbReference type="GO" id="GO:0005524">
    <property type="term" value="F:ATP binding"/>
    <property type="evidence" value="ECO:0007669"/>
    <property type="project" value="UniProtKB-KW"/>
</dbReference>
<evidence type="ECO:0000256" key="3">
    <source>
        <dbReference type="ARBA" id="ARBA00022741"/>
    </source>
</evidence>
<evidence type="ECO:0000313" key="19">
    <source>
        <dbReference type="Proteomes" id="UP000228496"/>
    </source>
</evidence>
<comment type="function">
    <text evidence="15">Plays a critical role in recombination and DNA repair. Helps process Holliday junction intermediates to mature products by catalyzing branch migration. Has replication fork regression activity, unwinds stalled or blocked replication forks to make a HJ that can be resolved. Has a DNA unwinding activity characteristic of a DNA helicase with 3'-5' polarity.</text>
</comment>
<accession>A0A2J0Q772</accession>
<evidence type="ECO:0000256" key="10">
    <source>
        <dbReference type="ARBA" id="ARBA00023204"/>
    </source>
</evidence>
<evidence type="ECO:0000256" key="11">
    <source>
        <dbReference type="ARBA" id="ARBA00023235"/>
    </source>
</evidence>
<dbReference type="Pfam" id="PF00270">
    <property type="entry name" value="DEAD"/>
    <property type="match status" value="1"/>
</dbReference>
<comment type="caution">
    <text evidence="18">The sequence shown here is derived from an EMBL/GenBank/DDBJ whole genome shotgun (WGS) entry which is preliminary data.</text>
</comment>
<dbReference type="PANTHER" id="PTHR47964:SF1">
    <property type="entry name" value="ATP-DEPENDENT DNA HELICASE HOMOLOG RECG, CHLOROPLASTIC"/>
    <property type="match status" value="1"/>
</dbReference>
<evidence type="ECO:0000259" key="16">
    <source>
        <dbReference type="PROSITE" id="PS51192"/>
    </source>
</evidence>
<dbReference type="SUPFAM" id="SSF50249">
    <property type="entry name" value="Nucleic acid-binding proteins"/>
    <property type="match status" value="1"/>
</dbReference>
<gene>
    <name evidence="18" type="ORF">COV29_01395</name>
</gene>
<evidence type="ECO:0000256" key="13">
    <source>
        <dbReference type="ARBA" id="ARBA00034808"/>
    </source>
</evidence>
<feature type="domain" description="Helicase C-terminal" evidence="17">
    <location>
        <begin position="486"/>
        <end position="668"/>
    </location>
</feature>
<dbReference type="PANTHER" id="PTHR47964">
    <property type="entry name" value="ATP-DEPENDENT DNA HELICASE HOMOLOG RECG, CHLOROPLASTIC"/>
    <property type="match status" value="1"/>
</dbReference>
<dbReference type="EMBL" id="PCXQ01000004">
    <property type="protein sequence ID" value="PJE50917.1"/>
    <property type="molecule type" value="Genomic_DNA"/>
</dbReference>
<dbReference type="InterPro" id="IPR001650">
    <property type="entry name" value="Helicase_C-like"/>
</dbReference>
<dbReference type="GO" id="GO:0006281">
    <property type="term" value="P:DNA repair"/>
    <property type="evidence" value="ECO:0007669"/>
    <property type="project" value="UniProtKB-UniRule"/>
</dbReference>
<proteinExistence type="inferred from homology"/>
<evidence type="ECO:0000259" key="17">
    <source>
        <dbReference type="PROSITE" id="PS51194"/>
    </source>
</evidence>
<dbReference type="NCBIfam" id="NF008168">
    <property type="entry name" value="PRK10917.2-2"/>
    <property type="match status" value="1"/>
</dbReference>
<evidence type="ECO:0000256" key="14">
    <source>
        <dbReference type="ARBA" id="ARBA00048988"/>
    </source>
</evidence>